<protein>
    <recommendedName>
        <fullName evidence="5">Tail specific protease domain-containing protein</fullName>
    </recommendedName>
</protein>
<dbReference type="PANTHER" id="PTHR37049">
    <property type="entry name" value="PEPTIDASE S41 FAMILY PROTEIN"/>
    <property type="match status" value="1"/>
</dbReference>
<evidence type="ECO:0000256" key="2">
    <source>
        <dbReference type="SAM" id="Phobius"/>
    </source>
</evidence>
<dbReference type="EMBL" id="JAAAUQ010000697">
    <property type="protein sequence ID" value="KAF9148199.1"/>
    <property type="molecule type" value="Genomic_DNA"/>
</dbReference>
<feature type="transmembrane region" description="Helical" evidence="2">
    <location>
        <begin position="12"/>
        <end position="38"/>
    </location>
</feature>
<dbReference type="SUPFAM" id="SSF52096">
    <property type="entry name" value="ClpP/crotonase"/>
    <property type="match status" value="1"/>
</dbReference>
<feature type="compositionally biased region" description="Acidic residues" evidence="1">
    <location>
        <begin position="722"/>
        <end position="761"/>
    </location>
</feature>
<comment type="caution">
    <text evidence="3">The sequence shown here is derived from an EMBL/GenBank/DDBJ whole genome shotgun (WGS) entry which is preliminary data.</text>
</comment>
<dbReference type="AlphaFoldDB" id="A0A9P5RV15"/>
<keyword evidence="4" id="KW-1185">Reference proteome</keyword>
<feature type="region of interest" description="Disordered" evidence="1">
    <location>
        <begin position="53"/>
        <end position="72"/>
    </location>
</feature>
<gene>
    <name evidence="3" type="ORF">BG015_010079</name>
</gene>
<keyword evidence="2" id="KW-0812">Transmembrane</keyword>
<evidence type="ECO:0008006" key="5">
    <source>
        <dbReference type="Google" id="ProtNLM"/>
    </source>
</evidence>
<evidence type="ECO:0000256" key="1">
    <source>
        <dbReference type="SAM" id="MobiDB-lite"/>
    </source>
</evidence>
<sequence length="784" mass="87017">MATYQHVQQRSLTSFVLNVTQLIMVCGPTLLLLSAAVASARASGAKRLPRSYADPNIPFEPPSSPAFSPSSDIDTASISRPARRFDYCAMAAEESNVNSGIVSYKAAKGCYEMFDFDPKIRDQIVRSVRANLESFYVFYDIAKSPPHMENSDLQPVDLTASLISLGNSTFRDDYSFHAALAAQISQLQDPHTTYKSMCYQQFLFIQPLSTYGVYEDGRNQVKVATVLNKLDPRLTTSLVDCEVTHIDGQPAFEVVTKFAATKSYSKDRGVRLNKAFSYLAHDRTGSAYDRYALGTFAQRTKVPFNVTIEYRIDCSAKRSKSTFPITTSNQKPIQTTMVLAWSALDATMLPYDDASSYHRQFCSQNSIQTVKKFVLDSANADDFGSSKTELHNGRKKSRELYRGSYASFHMLSDGITAVFRLGTESPNKQENYKAGFYKNIDNGFAAMGAAGAKKLIIDLQNNSGGIICWGRYVLQTLFPSTVDSPYIYSLRASPLAQALANATFLYNQDVTSPYEGLVDPETGEEVSDDSWINPGEKLQGREGTFSKKITDRFCGAVDEIKGTADEALFEPEDILILTNGYCGSTCAVLALQLHERYGVRTVAVGGHHGQSMAFTSFPGGAVQANNTLWVQRVQKVFKSMPVLARASQLESLVPQSLPANGQLTFTFRQVMSASDEEQVSEYMRIPSEFRMDYTSARFRMPSVLWEDVREKVWGVPSPSESTVDETGDEESSVPEEMVEEGEEPPGEDQGEGEVEEEDDELERAAEEADREDLEYLGWFDAQSK</sequence>
<accession>A0A9P5RV15</accession>
<dbReference type="PANTHER" id="PTHR37049:SF4">
    <property type="entry name" value="RHODANESE DOMAIN-CONTAINING PROTEIN"/>
    <property type="match status" value="1"/>
</dbReference>
<dbReference type="Gene3D" id="3.90.226.10">
    <property type="entry name" value="2-enoyl-CoA Hydratase, Chain A, domain 1"/>
    <property type="match status" value="1"/>
</dbReference>
<evidence type="ECO:0000313" key="4">
    <source>
        <dbReference type="Proteomes" id="UP000748756"/>
    </source>
</evidence>
<keyword evidence="2" id="KW-1133">Transmembrane helix</keyword>
<dbReference type="InterPro" id="IPR029045">
    <property type="entry name" value="ClpP/crotonase-like_dom_sf"/>
</dbReference>
<dbReference type="InterPro" id="IPR052766">
    <property type="entry name" value="S41A_metabolite_peptidase"/>
</dbReference>
<dbReference type="Proteomes" id="UP000748756">
    <property type="component" value="Unassembled WGS sequence"/>
</dbReference>
<evidence type="ECO:0000313" key="3">
    <source>
        <dbReference type="EMBL" id="KAF9148199.1"/>
    </source>
</evidence>
<keyword evidence="2" id="KW-0472">Membrane</keyword>
<dbReference type="OrthoDB" id="27214at2759"/>
<reference evidence="3" key="1">
    <citation type="journal article" date="2020" name="Fungal Divers.">
        <title>Resolving the Mortierellaceae phylogeny through synthesis of multi-gene phylogenetics and phylogenomics.</title>
        <authorList>
            <person name="Vandepol N."/>
            <person name="Liber J."/>
            <person name="Desiro A."/>
            <person name="Na H."/>
            <person name="Kennedy M."/>
            <person name="Barry K."/>
            <person name="Grigoriev I.V."/>
            <person name="Miller A.N."/>
            <person name="O'Donnell K."/>
            <person name="Stajich J.E."/>
            <person name="Bonito G."/>
        </authorList>
    </citation>
    <scope>NUCLEOTIDE SEQUENCE</scope>
    <source>
        <strain evidence="3">NRRL 6426</strain>
    </source>
</reference>
<organism evidence="3 4">
    <name type="scientific">Linnemannia schmuckeri</name>
    <dbReference type="NCBI Taxonomy" id="64567"/>
    <lineage>
        <taxon>Eukaryota</taxon>
        <taxon>Fungi</taxon>
        <taxon>Fungi incertae sedis</taxon>
        <taxon>Mucoromycota</taxon>
        <taxon>Mortierellomycotina</taxon>
        <taxon>Mortierellomycetes</taxon>
        <taxon>Mortierellales</taxon>
        <taxon>Mortierellaceae</taxon>
        <taxon>Linnemannia</taxon>
    </lineage>
</organism>
<proteinExistence type="predicted"/>
<feature type="region of interest" description="Disordered" evidence="1">
    <location>
        <begin position="714"/>
        <end position="784"/>
    </location>
</feature>
<name>A0A9P5RV15_9FUNG</name>